<gene>
    <name evidence="4" type="ORF">SAMN05444405_10282</name>
</gene>
<dbReference type="SUPFAM" id="SSF48498">
    <property type="entry name" value="Tetracyclin repressor-like, C-terminal domain"/>
    <property type="match status" value="1"/>
</dbReference>
<evidence type="ECO:0000313" key="5">
    <source>
        <dbReference type="Proteomes" id="UP000184509"/>
    </source>
</evidence>
<keyword evidence="5" id="KW-1185">Reference proteome</keyword>
<dbReference type="InterPro" id="IPR009057">
    <property type="entry name" value="Homeodomain-like_sf"/>
</dbReference>
<dbReference type="PRINTS" id="PR00455">
    <property type="entry name" value="HTHTETR"/>
</dbReference>
<keyword evidence="1 2" id="KW-0238">DNA-binding</keyword>
<dbReference type="InterPro" id="IPR001647">
    <property type="entry name" value="HTH_TetR"/>
</dbReference>
<dbReference type="Pfam" id="PF00440">
    <property type="entry name" value="TetR_N"/>
    <property type="match status" value="1"/>
</dbReference>
<organism evidence="4 5">
    <name type="scientific">Bacteroides luti</name>
    <dbReference type="NCBI Taxonomy" id="1297750"/>
    <lineage>
        <taxon>Bacteria</taxon>
        <taxon>Pseudomonadati</taxon>
        <taxon>Bacteroidota</taxon>
        <taxon>Bacteroidia</taxon>
        <taxon>Bacteroidales</taxon>
        <taxon>Bacteroidaceae</taxon>
        <taxon>Bacteroides</taxon>
    </lineage>
</organism>
<evidence type="ECO:0000259" key="3">
    <source>
        <dbReference type="PROSITE" id="PS50977"/>
    </source>
</evidence>
<dbReference type="Proteomes" id="UP000184509">
    <property type="component" value="Unassembled WGS sequence"/>
</dbReference>
<dbReference type="InterPro" id="IPR050109">
    <property type="entry name" value="HTH-type_TetR-like_transc_reg"/>
</dbReference>
<sequence length="219" mass="25381">MPQLTTLLNKCVIMKEKEDVNTEQAIMEAAEKEFLDKGYTLTKTTEIARIAGVNHAMLHYYFRTKDNLFEKVFQKKVALLANSFMPKVEEKMPFIEKVEYIVKAHFDFLASNPKLPFFVLNEFLTNKERLDRFSTIAGPAIRILLEKLNSEMEEAIKKKEICVVDPVHLLLDIVSLNVFAFLAHPIIERVAGSFGKEYYSLLAEKRIENVEIILRRLRP</sequence>
<reference evidence="4 5" key="1">
    <citation type="submission" date="2016-11" db="EMBL/GenBank/DDBJ databases">
        <authorList>
            <person name="Jaros S."/>
            <person name="Januszkiewicz K."/>
            <person name="Wedrychowicz H."/>
        </authorList>
    </citation>
    <scope>NUCLEOTIDE SEQUENCE [LARGE SCALE GENOMIC DNA]</scope>
    <source>
        <strain evidence="4 5">DSM 26991</strain>
    </source>
</reference>
<dbReference type="PANTHER" id="PTHR30328:SF54">
    <property type="entry name" value="HTH-TYPE TRANSCRIPTIONAL REPRESSOR SCO4008"/>
    <property type="match status" value="1"/>
</dbReference>
<dbReference type="GO" id="GO:0003677">
    <property type="term" value="F:DNA binding"/>
    <property type="evidence" value="ECO:0007669"/>
    <property type="project" value="UniProtKB-UniRule"/>
</dbReference>
<name>A0A1M4UHJ6_9BACE</name>
<feature type="DNA-binding region" description="H-T-H motif" evidence="2">
    <location>
        <begin position="43"/>
        <end position="62"/>
    </location>
</feature>
<dbReference type="EMBL" id="FQTV01000002">
    <property type="protein sequence ID" value="SHE56030.1"/>
    <property type="molecule type" value="Genomic_DNA"/>
</dbReference>
<dbReference type="AlphaFoldDB" id="A0A1M4UHJ6"/>
<evidence type="ECO:0000256" key="1">
    <source>
        <dbReference type="ARBA" id="ARBA00023125"/>
    </source>
</evidence>
<dbReference type="SUPFAM" id="SSF46689">
    <property type="entry name" value="Homeodomain-like"/>
    <property type="match status" value="1"/>
</dbReference>
<dbReference type="PANTHER" id="PTHR30328">
    <property type="entry name" value="TRANSCRIPTIONAL REPRESSOR"/>
    <property type="match status" value="1"/>
</dbReference>
<dbReference type="PROSITE" id="PS50977">
    <property type="entry name" value="HTH_TETR_2"/>
    <property type="match status" value="1"/>
</dbReference>
<evidence type="ECO:0000313" key="4">
    <source>
        <dbReference type="EMBL" id="SHE56030.1"/>
    </source>
</evidence>
<proteinExistence type="predicted"/>
<protein>
    <submittedName>
        <fullName evidence="4">Transcriptional regulator, TetR family</fullName>
    </submittedName>
</protein>
<dbReference type="InterPro" id="IPR036271">
    <property type="entry name" value="Tet_transcr_reg_TetR-rel_C_sf"/>
</dbReference>
<dbReference type="Gene3D" id="1.10.357.10">
    <property type="entry name" value="Tetracycline Repressor, domain 2"/>
    <property type="match status" value="1"/>
</dbReference>
<evidence type="ECO:0000256" key="2">
    <source>
        <dbReference type="PROSITE-ProRule" id="PRU00335"/>
    </source>
</evidence>
<dbReference type="STRING" id="1297750.SAMN05444405_10282"/>
<feature type="domain" description="HTH tetR-type" evidence="3">
    <location>
        <begin position="20"/>
        <end position="80"/>
    </location>
</feature>
<accession>A0A1M4UHJ6</accession>